<dbReference type="Proteomes" id="UP001198830">
    <property type="component" value="Unassembled WGS sequence"/>
</dbReference>
<comment type="caution">
    <text evidence="2">The sequence shown here is derived from an EMBL/GenBank/DDBJ whole genome shotgun (WGS) entry which is preliminary data.</text>
</comment>
<evidence type="ECO:0000256" key="1">
    <source>
        <dbReference type="SAM" id="Phobius"/>
    </source>
</evidence>
<feature type="transmembrane region" description="Helical" evidence="1">
    <location>
        <begin position="12"/>
        <end position="32"/>
    </location>
</feature>
<feature type="transmembrane region" description="Helical" evidence="1">
    <location>
        <begin position="338"/>
        <end position="360"/>
    </location>
</feature>
<reference evidence="2 3" key="1">
    <citation type="submission" date="2021-10" db="EMBL/GenBank/DDBJ databases">
        <title>The diversity and Nitrogen Metabolism of Culturable Nitrate-Utilizing Bacteria Within the Oxygen Minimum Zone of the Changjiang (Yangtze River)Estuary.</title>
        <authorList>
            <person name="Zhang D."/>
            <person name="Zheng J."/>
            <person name="Liu S."/>
            <person name="He W."/>
        </authorList>
    </citation>
    <scope>NUCLEOTIDE SEQUENCE [LARGE SCALE GENOMIC DNA]</scope>
    <source>
        <strain evidence="2 3">FXH275-2</strain>
    </source>
</reference>
<name>A0ABS8GXV5_9SPHN</name>
<accession>A0ABS8GXV5</accession>
<evidence type="ECO:0000313" key="2">
    <source>
        <dbReference type="EMBL" id="MCC4231115.1"/>
    </source>
</evidence>
<dbReference type="PANTHER" id="PTHR32309:SF13">
    <property type="entry name" value="FERRIC ENTEROBACTIN TRANSPORT PROTEIN FEPE"/>
    <property type="match status" value="1"/>
</dbReference>
<dbReference type="EMBL" id="JAJGNP010000001">
    <property type="protein sequence ID" value="MCC4231115.1"/>
    <property type="molecule type" value="Genomic_DNA"/>
</dbReference>
<evidence type="ECO:0000313" key="3">
    <source>
        <dbReference type="Proteomes" id="UP001198830"/>
    </source>
</evidence>
<proteinExistence type="predicted"/>
<protein>
    <recommendedName>
        <fullName evidence="4">WcbD</fullName>
    </recommendedName>
</protein>
<keyword evidence="1" id="KW-0812">Transmembrane</keyword>
<gene>
    <name evidence="2" type="ORF">LL253_00250</name>
</gene>
<keyword evidence="3" id="KW-1185">Reference proteome</keyword>
<sequence>MLKIPDRVGRVPTLFIASVLIPTAIAILYYSLSSSLYISESHFVVRNSDKSDVSGLSSLIKSGGSSGNEGYATQDYILSRDALTTLNKNGLVTRAYGNDSISILNRFNPFGSGGSFDKLFQYYTNKVEVAYNAGSSITTLKVRAFAPKDAYEINRRLLAQAETLVNQLNQRSRGDLIGYASKELEEAKSASRQAALALSNYRNLKGVVDPEQQANVQLQMVSKLQDEMITTKTQLVQLRAFTPQNPQIPVLESRVRQLNKEIDEQTGIVAGNQKSLAATAAQYQRLQLESQLADKVLASAITSLQDARNEARRKRAYVERIVEPNMPDYPSEPRRMRAILGVFAVGMVVWAILSMLVSGIKEHKD</sequence>
<evidence type="ECO:0008006" key="4">
    <source>
        <dbReference type="Google" id="ProtNLM"/>
    </source>
</evidence>
<keyword evidence="1" id="KW-0472">Membrane</keyword>
<dbReference type="PANTHER" id="PTHR32309">
    <property type="entry name" value="TYROSINE-PROTEIN KINASE"/>
    <property type="match status" value="1"/>
</dbReference>
<dbReference type="InterPro" id="IPR050445">
    <property type="entry name" value="Bact_polysacc_biosynth/exp"/>
</dbReference>
<organism evidence="2 3">
    <name type="scientific">Sphingobium soli</name>
    <dbReference type="NCBI Taxonomy" id="1591116"/>
    <lineage>
        <taxon>Bacteria</taxon>
        <taxon>Pseudomonadati</taxon>
        <taxon>Pseudomonadota</taxon>
        <taxon>Alphaproteobacteria</taxon>
        <taxon>Sphingomonadales</taxon>
        <taxon>Sphingomonadaceae</taxon>
        <taxon>Sphingobium</taxon>
    </lineage>
</organism>
<dbReference type="RefSeq" id="WP_228225789.1">
    <property type="nucleotide sequence ID" value="NZ_JAJGNP010000001.1"/>
</dbReference>
<keyword evidence="1" id="KW-1133">Transmembrane helix</keyword>